<reference evidence="1 2" key="1">
    <citation type="journal article" date="2023" name="Science">
        <title>Complex scaffold remodeling in plant triterpene biosynthesis.</title>
        <authorList>
            <person name="De La Pena R."/>
            <person name="Hodgson H."/>
            <person name="Liu J.C."/>
            <person name="Stephenson M.J."/>
            <person name="Martin A.C."/>
            <person name="Owen C."/>
            <person name="Harkess A."/>
            <person name="Leebens-Mack J."/>
            <person name="Jimenez L.E."/>
            <person name="Osbourn A."/>
            <person name="Sattely E.S."/>
        </authorList>
    </citation>
    <scope>NUCLEOTIDE SEQUENCE [LARGE SCALE GENOMIC DNA]</scope>
    <source>
        <strain evidence="2">cv. JPN11</strain>
        <tissue evidence="1">Leaf</tissue>
    </source>
</reference>
<evidence type="ECO:0000313" key="1">
    <source>
        <dbReference type="EMBL" id="KAJ4730294.1"/>
    </source>
</evidence>
<evidence type="ECO:0000313" key="2">
    <source>
        <dbReference type="Proteomes" id="UP001164539"/>
    </source>
</evidence>
<sequence>MTGRGGGRERFRGRFEDKTHSTSGGRSNAPPSRHLWVGNLSHSIEEADLTDQFLRYGELESVAFQPGRSYAFINFKIEEDAIASMKALQGFPLAGNPLRIEFAKADKSSAPHDGDYLQHRDEQRNALRGSPFSQRDSRARHSSSPESIYLDKSKMSDRSAEPSEVLWIGFPALLKVDEVILRKAFSPFGEIEKITVFPGRSYAFVRFRSIMSACRAKETLQGKLFGNPRVHICFARSDGGSSNSGRGSMNAPPSPQFKLNGRSGSSENYRPDRKLGSFAGDPSVRSPQYIPNLDSGDDVYNFNRKGTLWSGGNNTYEPMRLGEVRTEPGLSQDVYESRISPPRERTAHLHEYPQKGPIYEDSWDLPEDTYYQPGAKKLKTGSFPPDKELPEYPFSDLEQENRAFSRTYSDLPQPEAFEKNSDAGPIGYKQIPDHRMNLALPHREKSDHLKPSYESFQVGSGSLPPIPVERKRFTPELEQSPFKEWKWEGTIAKGGTPVCHARCFPVGKVMDMMLPEFLDCTARTGLDMLAKHYYQASSTWVVFFVPGSDADIGFYNEFMHYLEEKQRAAVAKLDDKTTLFLVPPSEFSQKVLKVPGKLSISGVILRLEPASYSQGPLQQLNEIRDTNPLSYNIDSSYPKPSVSSGGFPSLTSFPDTGKPGISNLPGDMAISAPPASYPGSVHSIGNISDSYSENRHEYPPRQNTPLRPNHSPHYLQNPISGSRNIPSHASNSSVDLAIAGHPSVMPKVVQETSSSRYPSGISGIPLSENRQLPHQESKPAVSLPAPIASLQPEQLAQLASTLLGQQRQTGSGPNLSMGENLRQTAAGQQSDSPFRPSQSYALQNNPVTSEFSTSQFGQVQQLQQQQQLQMQTSNVPATATPTIQREVQSGPQGSQQLQSTSNQEADGDPQKRLQATLQLAAALLQQIQRGKDL</sequence>
<keyword evidence="2" id="KW-1185">Reference proteome</keyword>
<protein>
    <submittedName>
        <fullName evidence="1">Flowering time control protein FPA</fullName>
    </submittedName>
</protein>
<accession>A0ACC1Z448</accession>
<comment type="caution">
    <text evidence="1">The sequence shown here is derived from an EMBL/GenBank/DDBJ whole genome shotgun (WGS) entry which is preliminary data.</text>
</comment>
<dbReference type="Proteomes" id="UP001164539">
    <property type="component" value="Chromosome 1"/>
</dbReference>
<dbReference type="EMBL" id="CM051394">
    <property type="protein sequence ID" value="KAJ4730294.1"/>
    <property type="molecule type" value="Genomic_DNA"/>
</dbReference>
<gene>
    <name evidence="1" type="ORF">OWV82_002948</name>
</gene>
<organism evidence="1 2">
    <name type="scientific">Melia azedarach</name>
    <name type="common">Chinaberry tree</name>
    <dbReference type="NCBI Taxonomy" id="155640"/>
    <lineage>
        <taxon>Eukaryota</taxon>
        <taxon>Viridiplantae</taxon>
        <taxon>Streptophyta</taxon>
        <taxon>Embryophyta</taxon>
        <taxon>Tracheophyta</taxon>
        <taxon>Spermatophyta</taxon>
        <taxon>Magnoliopsida</taxon>
        <taxon>eudicotyledons</taxon>
        <taxon>Gunneridae</taxon>
        <taxon>Pentapetalae</taxon>
        <taxon>rosids</taxon>
        <taxon>malvids</taxon>
        <taxon>Sapindales</taxon>
        <taxon>Meliaceae</taxon>
        <taxon>Melia</taxon>
    </lineage>
</organism>
<name>A0ACC1Z448_MELAZ</name>
<proteinExistence type="predicted"/>